<evidence type="ECO:0000256" key="1">
    <source>
        <dbReference type="ARBA" id="ARBA00001619"/>
    </source>
</evidence>
<dbReference type="RefSeq" id="WP_273742126.1">
    <property type="nucleotide sequence ID" value="NZ_JAQIVI010000762.1"/>
</dbReference>
<keyword evidence="4" id="KW-0547">Nucleotide-binding</keyword>
<dbReference type="InterPro" id="IPR051538">
    <property type="entry name" value="Acyl-CoA_Synth/Transferase"/>
</dbReference>
<protein>
    <recommendedName>
        <fullName evidence="2">acetate--CoA ligase (ADP-forming)</fullName>
        <ecNumber evidence="2">6.2.1.13</ecNumber>
    </recommendedName>
</protein>
<proteinExistence type="predicted"/>
<dbReference type="PANTHER" id="PTHR43334:SF1">
    <property type="entry name" value="3-HYDROXYPROPIONATE--COA LIGASE [ADP-FORMING]"/>
    <property type="match status" value="1"/>
</dbReference>
<evidence type="ECO:0000256" key="5">
    <source>
        <dbReference type="ARBA" id="ARBA00022840"/>
    </source>
</evidence>
<keyword evidence="5" id="KW-0067">ATP-binding</keyword>
<accession>A0ABD5T0P7</accession>
<evidence type="ECO:0000256" key="6">
    <source>
        <dbReference type="PIRSR" id="PIRSR001553-1"/>
    </source>
</evidence>
<feature type="non-terminal residue" evidence="8">
    <location>
        <position position="257"/>
    </location>
</feature>
<dbReference type="InterPro" id="IPR005810">
    <property type="entry name" value="CoA_lig_alpha"/>
</dbReference>
<dbReference type="InterPro" id="IPR032875">
    <property type="entry name" value="Succ_CoA_lig_flav_dom"/>
</dbReference>
<evidence type="ECO:0000256" key="3">
    <source>
        <dbReference type="ARBA" id="ARBA00022598"/>
    </source>
</evidence>
<dbReference type="SMART" id="SM00881">
    <property type="entry name" value="CoA_binding"/>
    <property type="match status" value="1"/>
</dbReference>
<comment type="caution">
    <text evidence="8">The sequence shown here is derived from an EMBL/GenBank/DDBJ whole genome shotgun (WGS) entry which is preliminary data.</text>
</comment>
<feature type="active site" description="Tele-phosphohistidine intermediate" evidence="6">
    <location>
        <position position="252"/>
    </location>
</feature>
<feature type="domain" description="CoA-binding" evidence="7">
    <location>
        <begin position="7"/>
        <end position="100"/>
    </location>
</feature>
<dbReference type="InterPro" id="IPR016102">
    <property type="entry name" value="Succinyl-CoA_synth-like"/>
</dbReference>
<gene>
    <name evidence="8" type="ORF">ACFQE6_31955</name>
</gene>
<sequence>MGRLSALFDPETVAVVGATDREGAVGRAILEDLRDEFAGEVVPVNPSRDEVLGLECYPDASSAPPIDLAVVVVPPEIVIESIRDLAEAGTENVVVITAGFAETGGEGAERERQLRAVADEHDLNVVGPNSLGIMATSNDMNATFGPESALEGSISFMSQSGAFITAVLDWANEQGIGFRDVVSLGNKTVLDETDFVREWGDDPDTDVIIGYLEDISNGRGFIEAAREVTADTPIVLVKSGRTDAGAQAASSHTGAIA</sequence>
<dbReference type="InterPro" id="IPR003781">
    <property type="entry name" value="CoA-bd"/>
</dbReference>
<dbReference type="GO" id="GO:0043758">
    <property type="term" value="F:acetate-CoA ligase (ADP-forming) activity"/>
    <property type="evidence" value="ECO:0007669"/>
    <property type="project" value="UniProtKB-EC"/>
</dbReference>
<name>A0ABD5T0P7_9EURY</name>
<dbReference type="SUPFAM" id="SSF51735">
    <property type="entry name" value="NAD(P)-binding Rossmann-fold domains"/>
    <property type="match status" value="1"/>
</dbReference>
<dbReference type="PANTHER" id="PTHR43334">
    <property type="entry name" value="ACETATE--COA LIGASE [ADP-FORMING]"/>
    <property type="match status" value="1"/>
</dbReference>
<dbReference type="Gene3D" id="3.40.50.261">
    <property type="entry name" value="Succinyl-CoA synthetase domains"/>
    <property type="match status" value="1"/>
</dbReference>
<evidence type="ECO:0000256" key="4">
    <source>
        <dbReference type="ARBA" id="ARBA00022741"/>
    </source>
</evidence>
<dbReference type="EMBL" id="JBHSWV010000762">
    <property type="protein sequence ID" value="MFC6769482.1"/>
    <property type="molecule type" value="Genomic_DNA"/>
</dbReference>
<dbReference type="SUPFAM" id="SSF52210">
    <property type="entry name" value="Succinyl-CoA synthetase domains"/>
    <property type="match status" value="1"/>
</dbReference>
<dbReference type="Pfam" id="PF13380">
    <property type="entry name" value="CoA_binding_2"/>
    <property type="match status" value="1"/>
</dbReference>
<dbReference type="AlphaFoldDB" id="A0ABD5T0P7"/>
<evidence type="ECO:0000259" key="7">
    <source>
        <dbReference type="SMART" id="SM00881"/>
    </source>
</evidence>
<keyword evidence="3" id="KW-0436">Ligase</keyword>
<dbReference type="GO" id="GO:0005524">
    <property type="term" value="F:ATP binding"/>
    <property type="evidence" value="ECO:0007669"/>
    <property type="project" value="UniProtKB-KW"/>
</dbReference>
<keyword evidence="9" id="KW-1185">Reference proteome</keyword>
<reference evidence="8 9" key="1">
    <citation type="journal article" date="2019" name="Int. J. Syst. Evol. Microbiol.">
        <title>The Global Catalogue of Microorganisms (GCM) 10K type strain sequencing project: providing services to taxonomists for standard genome sequencing and annotation.</title>
        <authorList>
            <consortium name="The Broad Institute Genomics Platform"/>
            <consortium name="The Broad Institute Genome Sequencing Center for Infectious Disease"/>
            <person name="Wu L."/>
            <person name="Ma J."/>
        </authorList>
    </citation>
    <scope>NUCLEOTIDE SEQUENCE [LARGE SCALE GENOMIC DNA]</scope>
    <source>
        <strain evidence="8 9">LMG 29247</strain>
    </source>
</reference>
<dbReference type="Gene3D" id="3.40.50.720">
    <property type="entry name" value="NAD(P)-binding Rossmann-like Domain"/>
    <property type="match status" value="1"/>
</dbReference>
<dbReference type="Pfam" id="PF13607">
    <property type="entry name" value="Succ_CoA_lig"/>
    <property type="match status" value="1"/>
</dbReference>
<dbReference type="EC" id="6.2.1.13" evidence="2"/>
<dbReference type="Proteomes" id="UP001596383">
    <property type="component" value="Unassembled WGS sequence"/>
</dbReference>
<evidence type="ECO:0000256" key="2">
    <source>
        <dbReference type="ARBA" id="ARBA00012957"/>
    </source>
</evidence>
<organism evidence="8 9">
    <name type="scientific">Natrinema soli</name>
    <dbReference type="NCBI Taxonomy" id="1930624"/>
    <lineage>
        <taxon>Archaea</taxon>
        <taxon>Methanobacteriati</taxon>
        <taxon>Methanobacteriota</taxon>
        <taxon>Stenosarchaea group</taxon>
        <taxon>Halobacteria</taxon>
        <taxon>Halobacteriales</taxon>
        <taxon>Natrialbaceae</taxon>
        <taxon>Natrinema</taxon>
    </lineage>
</organism>
<comment type="catalytic activity">
    <reaction evidence="1">
        <text>acetate + ATP + CoA = acetyl-CoA + ADP + phosphate</text>
        <dbReference type="Rhea" id="RHEA:15081"/>
        <dbReference type="ChEBI" id="CHEBI:30089"/>
        <dbReference type="ChEBI" id="CHEBI:30616"/>
        <dbReference type="ChEBI" id="CHEBI:43474"/>
        <dbReference type="ChEBI" id="CHEBI:57287"/>
        <dbReference type="ChEBI" id="CHEBI:57288"/>
        <dbReference type="ChEBI" id="CHEBI:456216"/>
        <dbReference type="EC" id="6.2.1.13"/>
    </reaction>
</comment>
<evidence type="ECO:0000313" key="9">
    <source>
        <dbReference type="Proteomes" id="UP001596383"/>
    </source>
</evidence>
<evidence type="ECO:0000313" key="8">
    <source>
        <dbReference type="EMBL" id="MFC6769482.1"/>
    </source>
</evidence>
<dbReference type="InterPro" id="IPR036291">
    <property type="entry name" value="NAD(P)-bd_dom_sf"/>
</dbReference>
<dbReference type="PIRSF" id="PIRSF001553">
    <property type="entry name" value="SucCS_alpha"/>
    <property type="match status" value="1"/>
</dbReference>